<dbReference type="Pfam" id="PF00884">
    <property type="entry name" value="Sulfatase"/>
    <property type="match status" value="1"/>
</dbReference>
<evidence type="ECO:0000259" key="8">
    <source>
        <dbReference type="Pfam" id="PF00884"/>
    </source>
</evidence>
<protein>
    <submittedName>
        <fullName evidence="9">Arylsulfatase A</fullName>
    </submittedName>
</protein>
<sequence>MNTLYYKFALSIVALLTSFFFADLQAQHKNILIIYSDDQSYNTIRALGNNEIHTPNLDKLVRQGITFRQAHVMGGHHGAICMPSRIMMLSGRYLNRLPDDGAVVPDSIVGLPEVLRNQGYTTFHCGKWHSDKASHHRFFSTGSDIFFGGMHFEESGGQFQPYVYDYDAKGKYPPGAGRKSDTYSTELYANAAIKFLESTTAQGNPFLCYVAFTSPHDPRTPPPNFKHKHKAENLTLPPNFLPEHPFDNGELRVRDEMLLPHPRTEEAVREQIALYYDMVSEMDNQVGRILEALERSGLRESTLIVFAGDNGLAVGQHGLLGKQSLYEHSIRVPMIFSGPGVPSDKRSEAFTYLSDITPTIYDWLGLAAPSSVEAKSLKPIFKNTNASVRTNIYNIYGHWSRSIKTPDGYKLIVYNVKGNPYVQLFNLKEDPWEMHNLADSPVQQQRIIQLRTLLKKEMKQAYDDLDIDKSDWGRKPGQKAYGS</sequence>
<keyword evidence="4 7" id="KW-0732">Signal</keyword>
<organism evidence="9 10">
    <name type="scientific">Sphingobacterium nematocida</name>
    <dbReference type="NCBI Taxonomy" id="1513896"/>
    <lineage>
        <taxon>Bacteria</taxon>
        <taxon>Pseudomonadati</taxon>
        <taxon>Bacteroidota</taxon>
        <taxon>Sphingobacteriia</taxon>
        <taxon>Sphingobacteriales</taxon>
        <taxon>Sphingobacteriaceae</taxon>
        <taxon>Sphingobacterium</taxon>
    </lineage>
</organism>
<accession>A0A1T5AYY7</accession>
<feature type="chain" id="PRO_5012211079" evidence="7">
    <location>
        <begin position="23"/>
        <end position="483"/>
    </location>
</feature>
<gene>
    <name evidence="9" type="ORF">SAMN05660841_00281</name>
</gene>
<dbReference type="InterPro" id="IPR017850">
    <property type="entry name" value="Alkaline_phosphatase_core_sf"/>
</dbReference>
<name>A0A1T5AYY7_9SPHI</name>
<comment type="similarity">
    <text evidence="2">Belongs to the sulfatase family.</text>
</comment>
<dbReference type="SUPFAM" id="SSF53649">
    <property type="entry name" value="Alkaline phosphatase-like"/>
    <property type="match status" value="1"/>
</dbReference>
<dbReference type="GO" id="GO:0046872">
    <property type="term" value="F:metal ion binding"/>
    <property type="evidence" value="ECO:0007669"/>
    <property type="project" value="UniProtKB-KW"/>
</dbReference>
<evidence type="ECO:0000256" key="4">
    <source>
        <dbReference type="ARBA" id="ARBA00022729"/>
    </source>
</evidence>
<dbReference type="EMBL" id="FUZF01000001">
    <property type="protein sequence ID" value="SKB39823.1"/>
    <property type="molecule type" value="Genomic_DNA"/>
</dbReference>
<evidence type="ECO:0000256" key="3">
    <source>
        <dbReference type="ARBA" id="ARBA00022723"/>
    </source>
</evidence>
<evidence type="ECO:0000256" key="5">
    <source>
        <dbReference type="ARBA" id="ARBA00022801"/>
    </source>
</evidence>
<feature type="domain" description="Sulfatase N-terminal" evidence="8">
    <location>
        <begin position="29"/>
        <end position="365"/>
    </location>
</feature>
<evidence type="ECO:0000256" key="7">
    <source>
        <dbReference type="SAM" id="SignalP"/>
    </source>
</evidence>
<dbReference type="RefSeq" id="WP_079640634.1">
    <property type="nucleotide sequence ID" value="NZ_FUZF01000001.1"/>
</dbReference>
<evidence type="ECO:0000313" key="10">
    <source>
        <dbReference type="Proteomes" id="UP000190150"/>
    </source>
</evidence>
<evidence type="ECO:0000256" key="1">
    <source>
        <dbReference type="ARBA" id="ARBA00001913"/>
    </source>
</evidence>
<keyword evidence="3" id="KW-0479">Metal-binding</keyword>
<dbReference type="PANTHER" id="PTHR42693:SF42">
    <property type="entry name" value="ARYLSULFATASE G"/>
    <property type="match status" value="1"/>
</dbReference>
<proteinExistence type="inferred from homology"/>
<evidence type="ECO:0000256" key="6">
    <source>
        <dbReference type="ARBA" id="ARBA00022837"/>
    </source>
</evidence>
<evidence type="ECO:0000313" key="9">
    <source>
        <dbReference type="EMBL" id="SKB39823.1"/>
    </source>
</evidence>
<dbReference type="OrthoDB" id="9789742at2"/>
<dbReference type="AlphaFoldDB" id="A0A1T5AYY7"/>
<dbReference type="Proteomes" id="UP000190150">
    <property type="component" value="Unassembled WGS sequence"/>
</dbReference>
<dbReference type="GO" id="GO:0004065">
    <property type="term" value="F:arylsulfatase activity"/>
    <property type="evidence" value="ECO:0007669"/>
    <property type="project" value="TreeGrafter"/>
</dbReference>
<evidence type="ECO:0000256" key="2">
    <source>
        <dbReference type="ARBA" id="ARBA00008779"/>
    </source>
</evidence>
<keyword evidence="10" id="KW-1185">Reference proteome</keyword>
<dbReference type="Gene3D" id="3.40.720.10">
    <property type="entry name" value="Alkaline Phosphatase, subunit A"/>
    <property type="match status" value="1"/>
</dbReference>
<dbReference type="InterPro" id="IPR050738">
    <property type="entry name" value="Sulfatase"/>
</dbReference>
<dbReference type="CDD" id="cd16155">
    <property type="entry name" value="sulfatase_like"/>
    <property type="match status" value="1"/>
</dbReference>
<keyword evidence="5" id="KW-0378">Hydrolase</keyword>
<dbReference type="STRING" id="1513896.SAMN05660841_00281"/>
<dbReference type="InterPro" id="IPR000917">
    <property type="entry name" value="Sulfatase_N"/>
</dbReference>
<reference evidence="10" key="1">
    <citation type="submission" date="2017-02" db="EMBL/GenBank/DDBJ databases">
        <authorList>
            <person name="Varghese N."/>
            <person name="Submissions S."/>
        </authorList>
    </citation>
    <scope>NUCLEOTIDE SEQUENCE [LARGE SCALE GENOMIC DNA]</scope>
    <source>
        <strain evidence="10">DSM 24091</strain>
    </source>
</reference>
<dbReference type="PANTHER" id="PTHR42693">
    <property type="entry name" value="ARYLSULFATASE FAMILY MEMBER"/>
    <property type="match status" value="1"/>
</dbReference>
<comment type="cofactor">
    <cofactor evidence="1">
        <name>Ca(2+)</name>
        <dbReference type="ChEBI" id="CHEBI:29108"/>
    </cofactor>
</comment>
<feature type="signal peptide" evidence="7">
    <location>
        <begin position="1"/>
        <end position="22"/>
    </location>
</feature>
<keyword evidence="6" id="KW-0106">Calcium</keyword>